<dbReference type="AlphaFoldDB" id="A0A4R6GI95"/>
<sequence>MQAIPSSFLAMLDVADASWRPILLAGLNAVHKAFPDYLPALAEDNYLPNGGRLFAAFAQPLDAVRYVLVGEGPYPRADSATGVCFMDGAVGSLWSEKGLSKQVNRATSLRNFMKMLLVTDGQLAIAQTTGDALAGVSAKAQAPASNVIQTLPELQANLIAHGFLLLNAALVFRSHVPPVKEAKPWIPFLQTVLAALADHADRGAEQPPSLVLWGKIAVQLEALPESARFPKKVSEHPYNLSFIANPVMQELFGAMHLLKKNSV</sequence>
<dbReference type="EMBL" id="SNWF01000004">
    <property type="protein sequence ID" value="TDN94682.1"/>
    <property type="molecule type" value="Genomic_DNA"/>
</dbReference>
<dbReference type="GO" id="GO:0097510">
    <property type="term" value="P:base-excision repair, AP site formation via deaminated base removal"/>
    <property type="evidence" value="ECO:0007669"/>
    <property type="project" value="TreeGrafter"/>
</dbReference>
<evidence type="ECO:0000313" key="1">
    <source>
        <dbReference type="EMBL" id="TDN94682.1"/>
    </source>
</evidence>
<dbReference type="Proteomes" id="UP000294737">
    <property type="component" value="Unassembled WGS sequence"/>
</dbReference>
<dbReference type="PANTHER" id="PTHR11264">
    <property type="entry name" value="URACIL-DNA GLYCOSYLASE"/>
    <property type="match status" value="1"/>
</dbReference>
<reference evidence="1 2" key="1">
    <citation type="submission" date="2019-03" db="EMBL/GenBank/DDBJ databases">
        <title>Genomic Encyclopedia of Type Strains, Phase IV (KMG-IV): sequencing the most valuable type-strain genomes for metagenomic binning, comparative biology and taxonomic classification.</title>
        <authorList>
            <person name="Goeker M."/>
        </authorList>
    </citation>
    <scope>NUCLEOTIDE SEQUENCE [LARGE SCALE GENOMIC DNA]</scope>
    <source>
        <strain evidence="1 2">DSM 18555</strain>
    </source>
</reference>
<dbReference type="PANTHER" id="PTHR11264:SF8">
    <property type="entry name" value="URACIL-DNA GLYCOSYLASE-LIKE DOMAIN-CONTAINING PROTEIN"/>
    <property type="match status" value="1"/>
</dbReference>
<evidence type="ECO:0000313" key="2">
    <source>
        <dbReference type="Proteomes" id="UP000294737"/>
    </source>
</evidence>
<dbReference type="GO" id="GO:0004844">
    <property type="term" value="F:uracil DNA N-glycosylase activity"/>
    <property type="evidence" value="ECO:0007669"/>
    <property type="project" value="InterPro"/>
</dbReference>
<dbReference type="Gene3D" id="3.40.470.10">
    <property type="entry name" value="Uracil-DNA glycosylase-like domain"/>
    <property type="match status" value="1"/>
</dbReference>
<gene>
    <name evidence="1" type="ORF">EV677_1237</name>
</gene>
<comment type="caution">
    <text evidence="1">The sequence shown here is derived from an EMBL/GenBank/DDBJ whole genome shotgun (WGS) entry which is preliminary data.</text>
</comment>
<dbReference type="InterPro" id="IPR036895">
    <property type="entry name" value="Uracil-DNA_glycosylase-like_sf"/>
</dbReference>
<keyword evidence="2" id="KW-1185">Reference proteome</keyword>
<protein>
    <submittedName>
        <fullName evidence="1">Uracil-DNA glycosylase</fullName>
    </submittedName>
</protein>
<dbReference type="OrthoDB" id="5650401at2"/>
<proteinExistence type="predicted"/>
<dbReference type="SUPFAM" id="SSF52141">
    <property type="entry name" value="Uracil-DNA glycosylase-like"/>
    <property type="match status" value="1"/>
</dbReference>
<dbReference type="InterPro" id="IPR002043">
    <property type="entry name" value="UDG_fam1"/>
</dbReference>
<name>A0A4R6GI95_9BURK</name>
<dbReference type="RefSeq" id="WP_112991390.1">
    <property type="nucleotide sequence ID" value="NZ_PTLZ01000001.1"/>
</dbReference>
<organism evidence="1 2">
    <name type="scientific">Herminiimonas fonticola</name>
    <dbReference type="NCBI Taxonomy" id="303380"/>
    <lineage>
        <taxon>Bacteria</taxon>
        <taxon>Pseudomonadati</taxon>
        <taxon>Pseudomonadota</taxon>
        <taxon>Betaproteobacteria</taxon>
        <taxon>Burkholderiales</taxon>
        <taxon>Oxalobacteraceae</taxon>
        <taxon>Herminiimonas</taxon>
    </lineage>
</organism>
<accession>A0A4R6GI95</accession>